<feature type="binding site" evidence="8">
    <location>
        <position position="293"/>
    </location>
    <ligand>
        <name>L-glutamine</name>
        <dbReference type="ChEBI" id="CHEBI:58359"/>
    </ligand>
</feature>
<dbReference type="Proteomes" id="UP000247465">
    <property type="component" value="Chromosome"/>
</dbReference>
<dbReference type="HAMAP" id="MF_01209">
    <property type="entry name" value="CPSase_S_chain"/>
    <property type="match status" value="1"/>
</dbReference>
<dbReference type="SUPFAM" id="SSF52317">
    <property type="entry name" value="Class I glutamine amidotransferase-like"/>
    <property type="match status" value="1"/>
</dbReference>
<feature type="active site" description="Nucleophile" evidence="8">
    <location>
        <position position="248"/>
    </location>
</feature>
<dbReference type="UniPathway" id="UPA00070">
    <property type="reaction ID" value="UER00115"/>
</dbReference>
<dbReference type="NCBIfam" id="TIGR01368">
    <property type="entry name" value="CPSaseIIsmall"/>
    <property type="match status" value="1"/>
</dbReference>
<dbReference type="Gene3D" id="3.40.50.880">
    <property type="match status" value="1"/>
</dbReference>
<evidence type="ECO:0000313" key="10">
    <source>
        <dbReference type="EMBL" id="AWT60786.1"/>
    </source>
</evidence>
<evidence type="ECO:0000256" key="5">
    <source>
        <dbReference type="ARBA" id="ARBA00022840"/>
    </source>
</evidence>
<dbReference type="InterPro" id="IPR002474">
    <property type="entry name" value="CarbamoylP_synth_ssu_N"/>
</dbReference>
<dbReference type="AlphaFoldDB" id="A0A2Z4AHS1"/>
<dbReference type="InterPro" id="IPR050472">
    <property type="entry name" value="Anth_synth/Amidotransfase"/>
</dbReference>
<evidence type="ECO:0000256" key="3">
    <source>
        <dbReference type="ARBA" id="ARBA00022598"/>
    </source>
</evidence>
<feature type="active site" evidence="8">
    <location>
        <position position="332"/>
    </location>
</feature>
<dbReference type="PANTHER" id="PTHR43418:SF7">
    <property type="entry name" value="CARBAMOYL-PHOSPHATE SYNTHASE SMALL CHAIN"/>
    <property type="match status" value="1"/>
</dbReference>
<feature type="binding site" evidence="8">
    <location>
        <position position="222"/>
    </location>
    <ligand>
        <name>L-glutamine</name>
        <dbReference type="ChEBI" id="CHEBI:58359"/>
    </ligand>
</feature>
<comment type="pathway">
    <text evidence="1 8">Amino-acid biosynthesis; L-arginine biosynthesis; carbamoyl phosphate from bicarbonate: step 1/1.</text>
</comment>
<organism evidence="10 11">
    <name type="scientific">Candidatus Moanibacter tarae</name>
    <dbReference type="NCBI Taxonomy" id="2200854"/>
    <lineage>
        <taxon>Bacteria</taxon>
        <taxon>Pseudomonadati</taxon>
        <taxon>Verrucomicrobiota</taxon>
        <taxon>Opitutia</taxon>
        <taxon>Puniceicoccales</taxon>
        <taxon>Puniceicoccales incertae sedis</taxon>
        <taxon>Candidatus Moanibacter</taxon>
    </lineage>
</organism>
<dbReference type="UniPathway" id="UPA00068">
    <property type="reaction ID" value="UER00171"/>
</dbReference>
<dbReference type="InterPro" id="IPR035686">
    <property type="entry name" value="CPSase_GATase1"/>
</dbReference>
<evidence type="ECO:0000259" key="9">
    <source>
        <dbReference type="SMART" id="SM01097"/>
    </source>
</evidence>
<proteinExistence type="inferred from homology"/>
<evidence type="ECO:0000256" key="6">
    <source>
        <dbReference type="ARBA" id="ARBA00022962"/>
    </source>
</evidence>
<dbReference type="InterPro" id="IPR006274">
    <property type="entry name" value="CarbamoylP_synth_ssu"/>
</dbReference>
<sequence length="354" mass="38787">MINGKLVLENGIEFKGQLFGAPGSSAGEVVFNTGMVGYPEALTDPSYHGQILTLTYPLVGNYGVPSFELDEDGLPMNFESNRIQVSGLIISTASFDSSHWTAECTLDDWFRSCGVPILSGIDTRELTKTLRDKGTMLGKIVPEGEDIPFHDPNIRNLVAEVSISEPEEYGTQGPRVVLIDTGVKASIIRCLVKAGARVLRVPWDYDFFDDEYDGIFLSNGPGDPKLAEATIANLSRALKGKVPIFGICLGNQLLALAAGADTYKLKFGHRAQNQPCQEVGATRCYVTSQNHGFAVDASTLPDGWRQWFINLNDQTNEGIRHEWKPIRSVQFHPEATPGPTDTVGLFDRFVDMIS</sequence>
<dbReference type="InterPro" id="IPR017926">
    <property type="entry name" value="GATASE"/>
</dbReference>
<dbReference type="SMART" id="SM01097">
    <property type="entry name" value="CPSase_sm_chain"/>
    <property type="match status" value="1"/>
</dbReference>
<feature type="binding site" evidence="8">
    <location>
        <position position="252"/>
    </location>
    <ligand>
        <name>L-glutamine</name>
        <dbReference type="ChEBI" id="CHEBI:58359"/>
    </ligand>
</feature>
<dbReference type="PROSITE" id="PS51273">
    <property type="entry name" value="GATASE_TYPE_1"/>
    <property type="match status" value="1"/>
</dbReference>
<comment type="subunit">
    <text evidence="8">Composed of two chains; the small (or glutamine) chain promotes the hydrolysis of glutamine to ammonia, which is used by the large (or ammonia) chain to synthesize carbamoyl phosphate. Tetramer of heterodimers (alpha,beta)4.</text>
</comment>
<comment type="pathway">
    <text evidence="8">Pyrimidine metabolism; UMP biosynthesis via de novo pathway; (S)-dihydroorotate from bicarbonate: step 1/3.</text>
</comment>
<comment type="catalytic activity">
    <reaction evidence="7 8">
        <text>hydrogencarbonate + L-glutamine + 2 ATP + H2O = carbamoyl phosphate + L-glutamate + 2 ADP + phosphate + 2 H(+)</text>
        <dbReference type="Rhea" id="RHEA:18633"/>
        <dbReference type="ChEBI" id="CHEBI:15377"/>
        <dbReference type="ChEBI" id="CHEBI:15378"/>
        <dbReference type="ChEBI" id="CHEBI:17544"/>
        <dbReference type="ChEBI" id="CHEBI:29985"/>
        <dbReference type="ChEBI" id="CHEBI:30616"/>
        <dbReference type="ChEBI" id="CHEBI:43474"/>
        <dbReference type="ChEBI" id="CHEBI:58228"/>
        <dbReference type="ChEBI" id="CHEBI:58359"/>
        <dbReference type="ChEBI" id="CHEBI:456216"/>
        <dbReference type="EC" id="6.3.5.5"/>
    </reaction>
</comment>
<dbReference type="GO" id="GO:0006207">
    <property type="term" value="P:'de novo' pyrimidine nucleobase biosynthetic process"/>
    <property type="evidence" value="ECO:0007669"/>
    <property type="project" value="InterPro"/>
</dbReference>
<keyword evidence="4 8" id="KW-0547">Nucleotide-binding</keyword>
<feature type="domain" description="Carbamoyl-phosphate synthase small subunit N-terminal" evidence="9">
    <location>
        <begin position="2"/>
        <end position="141"/>
    </location>
</feature>
<dbReference type="GO" id="GO:0004359">
    <property type="term" value="F:glutaminase activity"/>
    <property type="evidence" value="ECO:0007669"/>
    <property type="project" value="RHEA"/>
</dbReference>
<dbReference type="Pfam" id="PF00117">
    <property type="entry name" value="GATase"/>
    <property type="match status" value="1"/>
</dbReference>
<keyword evidence="6 8" id="KW-0315">Glutamine amidotransferase</keyword>
<keyword evidence="8" id="KW-0665">Pyrimidine biosynthesis</keyword>
<keyword evidence="5 8" id="KW-0067">ATP-binding</keyword>
<dbReference type="GO" id="GO:0004088">
    <property type="term" value="F:carbamoyl-phosphate synthase (glutamine-hydrolyzing) activity"/>
    <property type="evidence" value="ECO:0007669"/>
    <property type="project" value="UniProtKB-UniRule"/>
</dbReference>
<dbReference type="Gene3D" id="3.50.30.20">
    <property type="entry name" value="Carbamoyl-phosphate synthase small subunit, N-terminal domain"/>
    <property type="match status" value="1"/>
</dbReference>
<evidence type="ECO:0000256" key="1">
    <source>
        <dbReference type="ARBA" id="ARBA00005077"/>
    </source>
</evidence>
<keyword evidence="8" id="KW-0055">Arginine biosynthesis</keyword>
<feature type="binding site" evidence="8">
    <location>
        <position position="249"/>
    </location>
    <ligand>
        <name>L-glutamine</name>
        <dbReference type="ChEBI" id="CHEBI:58359"/>
    </ligand>
</feature>
<dbReference type="GO" id="GO:0044205">
    <property type="term" value="P:'de novo' UMP biosynthetic process"/>
    <property type="evidence" value="ECO:0007669"/>
    <property type="project" value="UniProtKB-UniRule"/>
</dbReference>
<dbReference type="EC" id="6.3.5.5" evidence="8"/>
<feature type="binding site" evidence="8">
    <location>
        <position position="292"/>
    </location>
    <ligand>
        <name>L-glutamine</name>
        <dbReference type="ChEBI" id="CHEBI:58359"/>
    </ligand>
</feature>
<feature type="region of interest" description="CPSase" evidence="8">
    <location>
        <begin position="1"/>
        <end position="174"/>
    </location>
</feature>
<keyword evidence="8" id="KW-0028">Amino-acid biosynthesis</keyword>
<dbReference type="InterPro" id="IPR029062">
    <property type="entry name" value="Class_I_gatase-like"/>
</dbReference>
<reference evidence="10 11" key="1">
    <citation type="submission" date="2018-06" db="EMBL/GenBank/DDBJ databases">
        <title>Draft Genome Sequence of a Novel Marine Bacterium Related to the Verrucomicrobia.</title>
        <authorList>
            <person name="Vosseberg J."/>
            <person name="Martijn J."/>
            <person name="Ettema T.J.G."/>
        </authorList>
    </citation>
    <scope>NUCLEOTIDE SEQUENCE [LARGE SCALE GENOMIC DNA]</scope>
    <source>
        <strain evidence="10">TARA_B100001123</strain>
    </source>
</reference>
<dbReference type="SUPFAM" id="SSF52021">
    <property type="entry name" value="Carbamoyl phosphate synthetase, small subunit N-terminal domain"/>
    <property type="match status" value="1"/>
</dbReference>
<feature type="binding site" evidence="8">
    <location>
        <position position="46"/>
    </location>
    <ligand>
        <name>L-glutamine</name>
        <dbReference type="ChEBI" id="CHEBI:58359"/>
    </ligand>
</feature>
<evidence type="ECO:0000256" key="2">
    <source>
        <dbReference type="ARBA" id="ARBA00007800"/>
    </source>
</evidence>
<dbReference type="NCBIfam" id="NF009475">
    <property type="entry name" value="PRK12838.1"/>
    <property type="match status" value="1"/>
</dbReference>
<evidence type="ECO:0000313" key="11">
    <source>
        <dbReference type="Proteomes" id="UP000247465"/>
    </source>
</evidence>
<keyword evidence="3 8" id="KW-0436">Ligase</keyword>
<dbReference type="InterPro" id="IPR036480">
    <property type="entry name" value="CarbP_synth_ssu_N_sf"/>
</dbReference>
<gene>
    <name evidence="8 10" type="primary">carA</name>
    <name evidence="10" type="ORF">DF168_02006</name>
</gene>
<feature type="binding site" evidence="8">
    <location>
        <position position="220"/>
    </location>
    <ligand>
        <name>L-glutamine</name>
        <dbReference type="ChEBI" id="CHEBI:58359"/>
    </ligand>
</feature>
<dbReference type="KEGG" id="mtar:DF168_02006"/>
<evidence type="ECO:0000256" key="8">
    <source>
        <dbReference type="HAMAP-Rule" id="MF_01209"/>
    </source>
</evidence>
<comment type="function">
    <text evidence="8">Small subunit of the glutamine-dependent carbamoyl phosphate synthetase (CPSase). CPSase catalyzes the formation of carbamoyl phosphate from the ammonia moiety of glutamine, carbonate, and phosphate donated by ATP, constituting the first step of 2 biosynthetic pathways, one leading to arginine and/or urea and the other to pyrimidine nucleotides. The small subunit (glutamine amidotransferase) binds and cleaves glutamine to supply the large subunit with the substrate ammonia.</text>
</comment>
<dbReference type="Pfam" id="PF00988">
    <property type="entry name" value="CPSase_sm_chain"/>
    <property type="match status" value="1"/>
</dbReference>
<dbReference type="PANTHER" id="PTHR43418">
    <property type="entry name" value="MULTIFUNCTIONAL TRYPTOPHAN BIOSYNTHESIS PROTEIN-RELATED"/>
    <property type="match status" value="1"/>
</dbReference>
<name>A0A2Z4AHS1_9BACT</name>
<feature type="active site" evidence="8">
    <location>
        <position position="334"/>
    </location>
</feature>
<dbReference type="GO" id="GO:0006526">
    <property type="term" value="P:L-arginine biosynthetic process"/>
    <property type="evidence" value="ECO:0007669"/>
    <property type="project" value="UniProtKB-UniRule"/>
</dbReference>
<comment type="catalytic activity">
    <reaction evidence="8">
        <text>L-glutamine + H2O = L-glutamate + NH4(+)</text>
        <dbReference type="Rhea" id="RHEA:15889"/>
        <dbReference type="ChEBI" id="CHEBI:15377"/>
        <dbReference type="ChEBI" id="CHEBI:28938"/>
        <dbReference type="ChEBI" id="CHEBI:29985"/>
        <dbReference type="ChEBI" id="CHEBI:58359"/>
    </reaction>
</comment>
<dbReference type="PRINTS" id="PR00097">
    <property type="entry name" value="ANTSNTHASEII"/>
</dbReference>
<dbReference type="PRINTS" id="PR00099">
    <property type="entry name" value="CPSGATASE"/>
</dbReference>
<dbReference type="GO" id="GO:0005524">
    <property type="term" value="F:ATP binding"/>
    <property type="evidence" value="ECO:0007669"/>
    <property type="project" value="UniProtKB-UniRule"/>
</dbReference>
<dbReference type="PRINTS" id="PR00096">
    <property type="entry name" value="GATASE"/>
</dbReference>
<dbReference type="CDD" id="cd01744">
    <property type="entry name" value="GATase1_CPSase"/>
    <property type="match status" value="1"/>
</dbReference>
<dbReference type="FunFam" id="3.50.30.20:FF:000002">
    <property type="entry name" value="Carbamoyl-phosphate synthase 1, mitochondrial"/>
    <property type="match status" value="1"/>
</dbReference>
<dbReference type="EMBL" id="CP029803">
    <property type="protein sequence ID" value="AWT60786.1"/>
    <property type="molecule type" value="Genomic_DNA"/>
</dbReference>
<evidence type="ECO:0000256" key="7">
    <source>
        <dbReference type="ARBA" id="ARBA00048816"/>
    </source>
</evidence>
<feature type="binding site" evidence="8">
    <location>
        <position position="290"/>
    </location>
    <ligand>
        <name>L-glutamine</name>
        <dbReference type="ChEBI" id="CHEBI:58359"/>
    </ligand>
</feature>
<protein>
    <recommendedName>
        <fullName evidence="8">Carbamoyl phosphate synthase small chain</fullName>
        <ecNumber evidence="8">6.3.5.5</ecNumber>
    </recommendedName>
    <alternativeName>
        <fullName evidence="8">Carbamoyl phosphate synthetase glutamine chain</fullName>
    </alternativeName>
</protein>
<comment type="similarity">
    <text evidence="2 8">Belongs to the CarA family.</text>
</comment>
<dbReference type="GO" id="GO:0006541">
    <property type="term" value="P:glutamine metabolic process"/>
    <property type="evidence" value="ECO:0007669"/>
    <property type="project" value="InterPro"/>
</dbReference>
<accession>A0A2Z4AHS1</accession>
<evidence type="ECO:0000256" key="4">
    <source>
        <dbReference type="ARBA" id="ARBA00022741"/>
    </source>
</evidence>